<evidence type="ECO:0000256" key="3">
    <source>
        <dbReference type="ARBA" id="ARBA00022801"/>
    </source>
</evidence>
<dbReference type="Pfam" id="PF00431">
    <property type="entry name" value="CUB"/>
    <property type="match status" value="1"/>
</dbReference>
<dbReference type="WBParaSite" id="PTRK_0000727500.1">
    <property type="protein sequence ID" value="PTRK_0000727500.1"/>
    <property type="gene ID" value="PTRK_0000727500"/>
</dbReference>
<keyword evidence="2 8" id="KW-0479">Metal-binding</keyword>
<evidence type="ECO:0000256" key="4">
    <source>
        <dbReference type="ARBA" id="ARBA00022833"/>
    </source>
</evidence>
<dbReference type="Pfam" id="PF01400">
    <property type="entry name" value="Astacin"/>
    <property type="match status" value="1"/>
</dbReference>
<dbReference type="Gene3D" id="3.40.390.10">
    <property type="entry name" value="Collagenase (Catalytic Domain)"/>
    <property type="match status" value="1"/>
</dbReference>
<dbReference type="PANTHER" id="PTHR10127">
    <property type="entry name" value="DISCOIDIN, CUB, EGF, LAMININ , AND ZINC METALLOPROTEASE DOMAIN CONTAINING"/>
    <property type="match status" value="1"/>
</dbReference>
<evidence type="ECO:0000256" key="7">
    <source>
        <dbReference type="PROSITE-ProRule" id="PRU01211"/>
    </source>
</evidence>
<dbReference type="SUPFAM" id="SSF55486">
    <property type="entry name" value="Metalloproteases ('zincins'), catalytic domain"/>
    <property type="match status" value="1"/>
</dbReference>
<evidence type="ECO:0000256" key="2">
    <source>
        <dbReference type="ARBA" id="ARBA00022723"/>
    </source>
</evidence>
<dbReference type="GO" id="GO:0004222">
    <property type="term" value="F:metalloendopeptidase activity"/>
    <property type="evidence" value="ECO:0007669"/>
    <property type="project" value="UniProtKB-UniRule"/>
</dbReference>
<dbReference type="PRINTS" id="PR00480">
    <property type="entry name" value="ASTACIN"/>
</dbReference>
<evidence type="ECO:0000256" key="5">
    <source>
        <dbReference type="ARBA" id="ARBA00023049"/>
    </source>
</evidence>
<dbReference type="EC" id="3.4.24.-" evidence="8"/>
<dbReference type="InterPro" id="IPR024079">
    <property type="entry name" value="MetalloPept_cat_dom_sf"/>
</dbReference>
<keyword evidence="10" id="KW-1185">Reference proteome</keyword>
<comment type="cofactor">
    <cofactor evidence="8">
        <name>Zn(2+)</name>
        <dbReference type="ChEBI" id="CHEBI:29105"/>
    </cofactor>
    <text evidence="8">Binds 1 zinc ion per subunit.</text>
</comment>
<reference evidence="11" key="1">
    <citation type="submission" date="2017-02" db="UniProtKB">
        <authorList>
            <consortium name="WormBaseParasite"/>
        </authorList>
    </citation>
    <scope>IDENTIFICATION</scope>
</reference>
<dbReference type="InterPro" id="IPR000859">
    <property type="entry name" value="CUB_dom"/>
</dbReference>
<dbReference type="InterPro" id="IPR001506">
    <property type="entry name" value="Peptidase_M12A"/>
</dbReference>
<protein>
    <recommendedName>
        <fullName evidence="8">Metalloendopeptidase</fullName>
        <ecNumber evidence="8">3.4.24.-</ecNumber>
    </recommendedName>
</protein>
<evidence type="ECO:0000256" key="6">
    <source>
        <dbReference type="ARBA" id="ARBA00023157"/>
    </source>
</evidence>
<dbReference type="GO" id="GO:0008270">
    <property type="term" value="F:zinc ion binding"/>
    <property type="evidence" value="ECO:0007669"/>
    <property type="project" value="InterPro"/>
</dbReference>
<sequence length="371" mass="42727">MSFFLCVYGGIYNDTEHEWKFPIQYRAWNAVDTTYIDKAFYLISNNTCLNFTKNKDLGYNESGIIFGHIGQGYYSNNIGPKKNEPVTIFLDNECRLKEACIISLILQALGVFPEQTRQDREKYVDIKYDNINNTKEMIYFNKTDPTITSDYDTKYDYGSLVQYYRKSYSKNDQDTISVKGEYKEYYQLMLGQKNSVTLNNYKILSRRYCNNYCDEDKPKRCAHGGYKNPRNCSQCVCPFPYEGEICTKKIESTLTQAQGCNPIQKTVSKQGQTYQYKGKGICVETFIASEGKKVQLKILEQNMTPQTPCARNSSMVEVKYKKEDERDVMGLCFCGSRSEPVTITSEGTKLILIYNGGRNEDSLKVELKAID</sequence>
<keyword evidence="1 8" id="KW-0645">Protease</keyword>
<accession>A0A0N4ZHB2</accession>
<keyword evidence="3 8" id="KW-0378">Hydrolase</keyword>
<name>A0A0N4ZHB2_PARTI</name>
<keyword evidence="4 8" id="KW-0862">Zinc</keyword>
<feature type="domain" description="Peptidase M12A" evidence="9">
    <location>
        <begin position="9"/>
        <end position="210"/>
    </location>
</feature>
<keyword evidence="6" id="KW-1015">Disulfide bond</keyword>
<proteinExistence type="predicted"/>
<dbReference type="InterPro" id="IPR006026">
    <property type="entry name" value="Peptidase_Metallo"/>
</dbReference>
<evidence type="ECO:0000259" key="9">
    <source>
        <dbReference type="PROSITE" id="PS51864"/>
    </source>
</evidence>
<evidence type="ECO:0000256" key="1">
    <source>
        <dbReference type="ARBA" id="ARBA00022670"/>
    </source>
</evidence>
<evidence type="ECO:0000256" key="8">
    <source>
        <dbReference type="RuleBase" id="RU361183"/>
    </source>
</evidence>
<dbReference type="PROSITE" id="PS51864">
    <property type="entry name" value="ASTACIN"/>
    <property type="match status" value="1"/>
</dbReference>
<dbReference type="SMART" id="SM00235">
    <property type="entry name" value="ZnMc"/>
    <property type="match status" value="1"/>
</dbReference>
<organism evidence="10 11">
    <name type="scientific">Parastrongyloides trichosuri</name>
    <name type="common">Possum-specific nematode worm</name>
    <dbReference type="NCBI Taxonomy" id="131310"/>
    <lineage>
        <taxon>Eukaryota</taxon>
        <taxon>Metazoa</taxon>
        <taxon>Ecdysozoa</taxon>
        <taxon>Nematoda</taxon>
        <taxon>Chromadorea</taxon>
        <taxon>Rhabditida</taxon>
        <taxon>Tylenchina</taxon>
        <taxon>Panagrolaimomorpha</taxon>
        <taxon>Strongyloidoidea</taxon>
        <taxon>Strongyloididae</taxon>
        <taxon>Parastrongyloides</taxon>
    </lineage>
</organism>
<keyword evidence="5 8" id="KW-0482">Metalloprotease</keyword>
<evidence type="ECO:0000313" key="10">
    <source>
        <dbReference type="Proteomes" id="UP000038045"/>
    </source>
</evidence>
<dbReference type="GO" id="GO:0006508">
    <property type="term" value="P:proteolysis"/>
    <property type="evidence" value="ECO:0007669"/>
    <property type="project" value="UniProtKB-KW"/>
</dbReference>
<dbReference type="AlphaFoldDB" id="A0A0N4ZHB2"/>
<comment type="caution">
    <text evidence="7">Lacks conserved residue(s) required for the propagation of feature annotation.</text>
</comment>
<dbReference type="Proteomes" id="UP000038045">
    <property type="component" value="Unplaced"/>
</dbReference>
<evidence type="ECO:0000313" key="11">
    <source>
        <dbReference type="WBParaSite" id="PTRK_0000727500.1"/>
    </source>
</evidence>
<dbReference type="PANTHER" id="PTHR10127:SF780">
    <property type="entry name" value="METALLOENDOPEPTIDASE"/>
    <property type="match status" value="1"/>
</dbReference>